<organism evidence="2 3">
    <name type="scientific">Polyplax serrata</name>
    <name type="common">Common mouse louse</name>
    <dbReference type="NCBI Taxonomy" id="468196"/>
    <lineage>
        <taxon>Eukaryota</taxon>
        <taxon>Metazoa</taxon>
        <taxon>Ecdysozoa</taxon>
        <taxon>Arthropoda</taxon>
        <taxon>Hexapoda</taxon>
        <taxon>Insecta</taxon>
        <taxon>Pterygota</taxon>
        <taxon>Neoptera</taxon>
        <taxon>Paraneoptera</taxon>
        <taxon>Psocodea</taxon>
        <taxon>Troctomorpha</taxon>
        <taxon>Phthiraptera</taxon>
        <taxon>Anoplura</taxon>
        <taxon>Polyplacidae</taxon>
        <taxon>Polyplax</taxon>
    </lineage>
</organism>
<reference evidence="2 3" key="1">
    <citation type="submission" date="2023-10" db="EMBL/GenBank/DDBJ databases">
        <title>Genomes of two closely related lineages of the louse Polyplax serrata with different host specificities.</title>
        <authorList>
            <person name="Martinu J."/>
            <person name="Tarabai H."/>
            <person name="Stefka J."/>
            <person name="Hypsa V."/>
        </authorList>
    </citation>
    <scope>NUCLEOTIDE SEQUENCE [LARGE SCALE GENOMIC DNA]</scope>
    <source>
        <strain evidence="2">HR10_N</strain>
    </source>
</reference>
<gene>
    <name evidence="2" type="ORF">RUM43_006073</name>
</gene>
<sequence length="62" mass="7034">MEFADYENFSTDGAEPGREQDRVGSMIWVPMGVKLFVDLVRKSSAEPVEVQELPFYNLSFSS</sequence>
<evidence type="ECO:0000256" key="1">
    <source>
        <dbReference type="SAM" id="MobiDB-lite"/>
    </source>
</evidence>
<feature type="region of interest" description="Disordered" evidence="1">
    <location>
        <begin position="1"/>
        <end position="21"/>
    </location>
</feature>
<proteinExistence type="predicted"/>
<accession>A0AAN8NXR8</accession>
<name>A0AAN8NXR8_POLSC</name>
<comment type="caution">
    <text evidence="2">The sequence shown here is derived from an EMBL/GenBank/DDBJ whole genome shotgun (WGS) entry which is preliminary data.</text>
</comment>
<evidence type="ECO:0000313" key="2">
    <source>
        <dbReference type="EMBL" id="KAK6625774.1"/>
    </source>
</evidence>
<dbReference type="AlphaFoldDB" id="A0AAN8NXR8"/>
<dbReference type="Proteomes" id="UP001372834">
    <property type="component" value="Unassembled WGS sequence"/>
</dbReference>
<evidence type="ECO:0000313" key="3">
    <source>
        <dbReference type="Proteomes" id="UP001372834"/>
    </source>
</evidence>
<dbReference type="EMBL" id="JAWJWE010000037">
    <property type="protein sequence ID" value="KAK6625774.1"/>
    <property type="molecule type" value="Genomic_DNA"/>
</dbReference>
<protein>
    <submittedName>
        <fullName evidence="2">Uncharacterized protein</fullName>
    </submittedName>
</protein>
<feature type="non-terminal residue" evidence="2">
    <location>
        <position position="62"/>
    </location>
</feature>